<feature type="non-terminal residue" evidence="1">
    <location>
        <position position="1"/>
    </location>
</feature>
<gene>
    <name evidence="1" type="ORF">LCGC14_2247690</name>
</gene>
<accession>A0A0F9FG19</accession>
<name>A0A0F9FG19_9ZZZZ</name>
<proteinExistence type="predicted"/>
<protein>
    <submittedName>
        <fullName evidence="1">Uncharacterized protein</fullName>
    </submittedName>
</protein>
<sequence length="98" mass="11651">ELEIPSFHQEIKVILRPNKTEREEILVKSKEHELEAGTYTYYLTYGSNKWIFNYLPRTTEDTIVLFYMCGATVENFDADVNQPIIPNKYEDERKNKET</sequence>
<dbReference type="AlphaFoldDB" id="A0A0F9FG19"/>
<reference evidence="1" key="1">
    <citation type="journal article" date="2015" name="Nature">
        <title>Complex archaea that bridge the gap between prokaryotes and eukaryotes.</title>
        <authorList>
            <person name="Spang A."/>
            <person name="Saw J.H."/>
            <person name="Jorgensen S.L."/>
            <person name="Zaremba-Niedzwiedzka K."/>
            <person name="Martijn J."/>
            <person name="Lind A.E."/>
            <person name="van Eijk R."/>
            <person name="Schleper C."/>
            <person name="Guy L."/>
            <person name="Ettema T.J."/>
        </authorList>
    </citation>
    <scope>NUCLEOTIDE SEQUENCE</scope>
</reference>
<evidence type="ECO:0000313" key="1">
    <source>
        <dbReference type="EMBL" id="KKL56205.1"/>
    </source>
</evidence>
<organism evidence="1">
    <name type="scientific">marine sediment metagenome</name>
    <dbReference type="NCBI Taxonomy" id="412755"/>
    <lineage>
        <taxon>unclassified sequences</taxon>
        <taxon>metagenomes</taxon>
        <taxon>ecological metagenomes</taxon>
    </lineage>
</organism>
<comment type="caution">
    <text evidence="1">The sequence shown here is derived from an EMBL/GenBank/DDBJ whole genome shotgun (WGS) entry which is preliminary data.</text>
</comment>
<dbReference type="EMBL" id="LAZR01030572">
    <property type="protein sequence ID" value="KKL56205.1"/>
    <property type="molecule type" value="Genomic_DNA"/>
</dbReference>